<reference evidence="2 3" key="1">
    <citation type="journal article" date="2017" name="Int. J. Syst. Evol. Microbiol.">
        <title>Ramlibacter alkalitolerans sp. nov., alkali-tolerant bacterium isolated from soil of ginseng.</title>
        <authorList>
            <person name="Lee D.H."/>
            <person name="Cha C.J."/>
        </authorList>
    </citation>
    <scope>NUCLEOTIDE SEQUENCE [LARGE SCALE GENOMIC DNA]</scope>
    <source>
        <strain evidence="2 3">KACC 19305</strain>
    </source>
</reference>
<protein>
    <submittedName>
        <fullName evidence="2">Uncharacterized protein</fullName>
    </submittedName>
</protein>
<feature type="coiled-coil region" evidence="1">
    <location>
        <begin position="10"/>
        <end position="69"/>
    </location>
</feature>
<proteinExistence type="predicted"/>
<dbReference type="RefSeq" id="WP_201693368.1">
    <property type="nucleotide sequence ID" value="NZ_JAEQND010000022.1"/>
</dbReference>
<sequence>MARTRTSSDLKFLLNEHAALRGAVECAERNIQALGVLVAASEARLNGRRAQLEAQLRSVELHRQELAAIDLVVGATRPDVNPATINSVRAWSSPLRSRGAVKELVLGLLQDAAPESVGTMTLVAPAAAAFAWPMTSPEERDAATRIVRRVLQKARDAGLVTPVHGTAGGREGKWLWRSQAPDVSQFLADALAYDGQNSDIAGAEVGGQRTGSRVG</sequence>
<evidence type="ECO:0000256" key="1">
    <source>
        <dbReference type="SAM" id="Coils"/>
    </source>
</evidence>
<dbReference type="EMBL" id="JAEQND010000022">
    <property type="protein sequence ID" value="MBL0428728.1"/>
    <property type="molecule type" value="Genomic_DNA"/>
</dbReference>
<keyword evidence="1" id="KW-0175">Coiled coil</keyword>
<organism evidence="2 3">
    <name type="scientific">Ramlibacter alkalitolerans</name>
    <dbReference type="NCBI Taxonomy" id="2039631"/>
    <lineage>
        <taxon>Bacteria</taxon>
        <taxon>Pseudomonadati</taxon>
        <taxon>Pseudomonadota</taxon>
        <taxon>Betaproteobacteria</taxon>
        <taxon>Burkholderiales</taxon>
        <taxon>Comamonadaceae</taxon>
        <taxon>Ramlibacter</taxon>
    </lineage>
</organism>
<gene>
    <name evidence="2" type="ORF">JI746_26730</name>
</gene>
<evidence type="ECO:0000313" key="2">
    <source>
        <dbReference type="EMBL" id="MBL0428728.1"/>
    </source>
</evidence>
<name>A0ABS1JWX1_9BURK</name>
<dbReference type="Proteomes" id="UP000622707">
    <property type="component" value="Unassembled WGS sequence"/>
</dbReference>
<comment type="caution">
    <text evidence="2">The sequence shown here is derived from an EMBL/GenBank/DDBJ whole genome shotgun (WGS) entry which is preliminary data.</text>
</comment>
<accession>A0ABS1JWX1</accession>
<evidence type="ECO:0000313" key="3">
    <source>
        <dbReference type="Proteomes" id="UP000622707"/>
    </source>
</evidence>
<keyword evidence="3" id="KW-1185">Reference proteome</keyword>